<organism evidence="2 3">
    <name type="scientific">Stegodyphus mimosarum</name>
    <name type="common">African social velvet spider</name>
    <dbReference type="NCBI Taxonomy" id="407821"/>
    <lineage>
        <taxon>Eukaryota</taxon>
        <taxon>Metazoa</taxon>
        <taxon>Ecdysozoa</taxon>
        <taxon>Arthropoda</taxon>
        <taxon>Chelicerata</taxon>
        <taxon>Arachnida</taxon>
        <taxon>Araneae</taxon>
        <taxon>Araneomorphae</taxon>
        <taxon>Entelegynae</taxon>
        <taxon>Eresoidea</taxon>
        <taxon>Eresidae</taxon>
        <taxon>Stegodyphus</taxon>
    </lineage>
</organism>
<name>A0A087T8D0_STEMI</name>
<dbReference type="EMBL" id="KK113925">
    <property type="protein sequence ID" value="KFM61369.1"/>
    <property type="molecule type" value="Genomic_DNA"/>
</dbReference>
<dbReference type="OrthoDB" id="6436239at2759"/>
<keyword evidence="3" id="KW-1185">Reference proteome</keyword>
<protein>
    <submittedName>
        <fullName evidence="2">Retrovirus-related Pol polyprotein from type-1 retrotransposable element R2</fullName>
    </submittedName>
</protein>
<sequence length="424" mass="48205">MLFDMRTARLPKTSWTRIDDHSRPLLKTTINVPPEASNEYLSGDTKSACLGIPLVAEDSDIARVDGAFKLLTSRDPAVQTLAWNDLRDLITARIKRPPSSQDISAYLSASDDDDFRNSSNPVSSIWSTARNASRRLKVSWDVTDNLSISISHSGTTFSPGKRHLVFQTFRSNLRKERAEKLLTYPSQGKAIECAASASMSSCHFFRDGLFTRFADWRFIHRARFNLVPLNAVRRRNNGQRGCRRCNFPEETLPHVACHCMRYSRQYEQRHNTIVERIKKAASGKWNIAAENQQVTDLNLRPDMLLTRERSAIFVDVTVAFDNRMPAFERARRIKEDKYAPLAGELRTEFDDVRIEAVVVGALGGWDPKNGLIRHICSKSYGELMKLIVSDTIRSTRDIYIEHLSGVPQNTHDPHETDLQVTRAN</sequence>
<dbReference type="AlphaFoldDB" id="A0A087T8D0"/>
<evidence type="ECO:0000313" key="3">
    <source>
        <dbReference type="Proteomes" id="UP000054359"/>
    </source>
</evidence>
<proteinExistence type="predicted"/>
<dbReference type="Proteomes" id="UP000054359">
    <property type="component" value="Unassembled WGS sequence"/>
</dbReference>
<accession>A0A087T8D0</accession>
<reference evidence="2 3" key="1">
    <citation type="submission" date="2013-11" db="EMBL/GenBank/DDBJ databases">
        <title>Genome sequencing of Stegodyphus mimosarum.</title>
        <authorList>
            <person name="Bechsgaard J."/>
        </authorList>
    </citation>
    <scope>NUCLEOTIDE SEQUENCE [LARGE SCALE GENOMIC DNA]</scope>
</reference>
<evidence type="ECO:0000256" key="1">
    <source>
        <dbReference type="SAM" id="MobiDB-lite"/>
    </source>
</evidence>
<gene>
    <name evidence="2" type="ORF">X975_12203</name>
</gene>
<evidence type="ECO:0000313" key="2">
    <source>
        <dbReference type="EMBL" id="KFM61369.1"/>
    </source>
</evidence>
<feature type="non-terminal residue" evidence="2">
    <location>
        <position position="424"/>
    </location>
</feature>
<feature type="region of interest" description="Disordered" evidence="1">
    <location>
        <begin position="405"/>
        <end position="424"/>
    </location>
</feature>
<dbReference type="OMA" id="HNTIVER"/>